<dbReference type="GO" id="GO:0004156">
    <property type="term" value="F:dihydropteroate synthase activity"/>
    <property type="evidence" value="ECO:0007669"/>
    <property type="project" value="UniProtKB-EC"/>
</dbReference>
<dbReference type="FunFam" id="3.20.20.20:FF:000006">
    <property type="entry name" value="Dihydropteroate synthase"/>
    <property type="match status" value="1"/>
</dbReference>
<dbReference type="PANTHER" id="PTHR20941">
    <property type="entry name" value="FOLATE SYNTHESIS PROTEINS"/>
    <property type="match status" value="1"/>
</dbReference>
<dbReference type="PROSITE" id="PS50972">
    <property type="entry name" value="PTERIN_BINDING"/>
    <property type="match status" value="1"/>
</dbReference>
<proteinExistence type="inferred from homology"/>
<dbReference type="InterPro" id="IPR000489">
    <property type="entry name" value="Pterin-binding_dom"/>
</dbReference>
<evidence type="ECO:0000256" key="10">
    <source>
        <dbReference type="ARBA" id="ARBA00022909"/>
    </source>
</evidence>
<evidence type="ECO:0000256" key="2">
    <source>
        <dbReference type="ARBA" id="ARBA00001946"/>
    </source>
</evidence>
<keyword evidence="8 12" id="KW-0479">Metal-binding</keyword>
<comment type="pathway">
    <text evidence="3 12">Cofactor biosynthesis; tetrahydrofolate biosynthesis; 7,8-dihydrofolate from 2-amino-4-hydroxy-6-hydroxymethyl-7,8-dihydropteridine diphosphate and 4-aminobenzoate: step 1/2.</text>
</comment>
<organism evidence="14">
    <name type="scientific">Uncultured Desulfatiglans sp</name>
    <dbReference type="NCBI Taxonomy" id="1748965"/>
    <lineage>
        <taxon>Bacteria</taxon>
        <taxon>Pseudomonadati</taxon>
        <taxon>Thermodesulfobacteriota</taxon>
        <taxon>Desulfobacteria</taxon>
        <taxon>Desulfatiglandales</taxon>
        <taxon>Desulfatiglandaceae</taxon>
        <taxon>Desulfatiglans</taxon>
        <taxon>environmental samples</taxon>
    </lineage>
</organism>
<dbReference type="GO" id="GO:0046654">
    <property type="term" value="P:tetrahydrofolate biosynthetic process"/>
    <property type="evidence" value="ECO:0007669"/>
    <property type="project" value="UniProtKB-UniPathway"/>
</dbReference>
<dbReference type="PROSITE" id="PS00792">
    <property type="entry name" value="DHPS_1"/>
    <property type="match status" value="1"/>
</dbReference>
<evidence type="ECO:0000256" key="9">
    <source>
        <dbReference type="ARBA" id="ARBA00022842"/>
    </source>
</evidence>
<evidence type="ECO:0000256" key="11">
    <source>
        <dbReference type="ARBA" id="ARBA00030193"/>
    </source>
</evidence>
<protein>
    <recommendedName>
        <fullName evidence="6 12">Dihydropteroate synthase</fullName>
        <shortName evidence="12">DHPS</shortName>
        <ecNumber evidence="5 12">2.5.1.15</ecNumber>
    </recommendedName>
    <alternativeName>
        <fullName evidence="11 12">Dihydropteroate pyrophosphorylase</fullName>
    </alternativeName>
</protein>
<evidence type="ECO:0000256" key="7">
    <source>
        <dbReference type="ARBA" id="ARBA00022679"/>
    </source>
</evidence>
<dbReference type="EC" id="2.5.1.15" evidence="5 12"/>
<dbReference type="InterPro" id="IPR011005">
    <property type="entry name" value="Dihydropteroate_synth-like_sf"/>
</dbReference>
<evidence type="ECO:0000256" key="6">
    <source>
        <dbReference type="ARBA" id="ARBA00016919"/>
    </source>
</evidence>
<keyword evidence="9 12" id="KW-0460">Magnesium</keyword>
<keyword evidence="10 12" id="KW-0289">Folate biosynthesis</keyword>
<dbReference type="PROSITE" id="PS00793">
    <property type="entry name" value="DHPS_2"/>
    <property type="match status" value="1"/>
</dbReference>
<dbReference type="GO" id="GO:0005829">
    <property type="term" value="C:cytosol"/>
    <property type="evidence" value="ECO:0007669"/>
    <property type="project" value="TreeGrafter"/>
</dbReference>
<gene>
    <name evidence="14" type="primary">folP</name>
    <name evidence="14" type="ORF">TRIP_B50457</name>
</gene>
<reference evidence="14" key="1">
    <citation type="submission" date="2018-07" db="EMBL/GenBank/DDBJ databases">
        <authorList>
            <consortium name="Genoscope - CEA"/>
            <person name="William W."/>
        </authorList>
    </citation>
    <scope>NUCLEOTIDE SEQUENCE</scope>
    <source>
        <strain evidence="14">IK1</strain>
    </source>
</reference>
<evidence type="ECO:0000256" key="3">
    <source>
        <dbReference type="ARBA" id="ARBA00004763"/>
    </source>
</evidence>
<name>A0A653AHU6_UNCDX</name>
<evidence type="ECO:0000313" key="14">
    <source>
        <dbReference type="EMBL" id="VBB47662.1"/>
    </source>
</evidence>
<dbReference type="Gene3D" id="3.20.20.20">
    <property type="entry name" value="Dihydropteroate synthase-like"/>
    <property type="match status" value="1"/>
</dbReference>
<dbReference type="InterPro" id="IPR006390">
    <property type="entry name" value="DHP_synth_dom"/>
</dbReference>
<dbReference type="CDD" id="cd00739">
    <property type="entry name" value="DHPS"/>
    <property type="match status" value="1"/>
</dbReference>
<comment type="function">
    <text evidence="12">Catalyzes the condensation of para-aminobenzoate (pABA) with 6-hydroxymethyl-7,8-dihydropterin diphosphate (DHPt-PP) to form 7,8-dihydropteroate (H2Pte), the immediate precursor of folate derivatives.</text>
</comment>
<comment type="cofactor">
    <cofactor evidence="2 12">
        <name>Mg(2+)</name>
        <dbReference type="ChEBI" id="CHEBI:18420"/>
    </cofactor>
</comment>
<dbReference type="Pfam" id="PF00809">
    <property type="entry name" value="Pterin_bind"/>
    <property type="match status" value="1"/>
</dbReference>
<dbReference type="EMBL" id="UPXX01000032">
    <property type="protein sequence ID" value="VBB47662.1"/>
    <property type="molecule type" value="Genomic_DNA"/>
</dbReference>
<evidence type="ECO:0000256" key="8">
    <source>
        <dbReference type="ARBA" id="ARBA00022723"/>
    </source>
</evidence>
<accession>A0A653AHU6</accession>
<keyword evidence="7 12" id="KW-0808">Transferase</keyword>
<evidence type="ECO:0000259" key="13">
    <source>
        <dbReference type="PROSITE" id="PS50972"/>
    </source>
</evidence>
<dbReference type="PANTHER" id="PTHR20941:SF1">
    <property type="entry name" value="FOLIC ACID SYNTHESIS PROTEIN FOL1"/>
    <property type="match status" value="1"/>
</dbReference>
<evidence type="ECO:0000256" key="5">
    <source>
        <dbReference type="ARBA" id="ARBA00012458"/>
    </source>
</evidence>
<dbReference type="GO" id="GO:0046656">
    <property type="term" value="P:folic acid biosynthetic process"/>
    <property type="evidence" value="ECO:0007669"/>
    <property type="project" value="UniProtKB-KW"/>
</dbReference>
<dbReference type="AlphaFoldDB" id="A0A653AHU6"/>
<comment type="catalytic activity">
    <reaction evidence="1">
        <text>(7,8-dihydropterin-6-yl)methyl diphosphate + 4-aminobenzoate = 7,8-dihydropteroate + diphosphate</text>
        <dbReference type="Rhea" id="RHEA:19949"/>
        <dbReference type="ChEBI" id="CHEBI:17836"/>
        <dbReference type="ChEBI" id="CHEBI:17839"/>
        <dbReference type="ChEBI" id="CHEBI:33019"/>
        <dbReference type="ChEBI" id="CHEBI:72950"/>
        <dbReference type="EC" id="2.5.1.15"/>
    </reaction>
</comment>
<dbReference type="SUPFAM" id="SSF51717">
    <property type="entry name" value="Dihydropteroate synthetase-like"/>
    <property type="match status" value="1"/>
</dbReference>
<evidence type="ECO:0000256" key="12">
    <source>
        <dbReference type="RuleBase" id="RU361205"/>
    </source>
</evidence>
<evidence type="ECO:0000256" key="1">
    <source>
        <dbReference type="ARBA" id="ARBA00000012"/>
    </source>
</evidence>
<sequence length="288" mass="31073">MTTWTLNWPNHTLELGRRTLVMGVLNVTPDSFSDGGRHFAFEEAVAGAWRMVEEGADIIDIGGESTRPFAPELDAATEKARIVPVIEALAKKIPVPISIDTYKAEVAQAALDAGASIINDISALRFDPEMAPLAASRGVPVVLMHMQGTPRNMQENPYYEDLFGEITLFLQDAVERALQAGIREDLIILDPGIGFGKTFTHNLQLIRQLSRFSALGKPILAGPSNKAFIGHILKKTAHERDTGTMAAVTACVLNGAAIVRVHNVRLAAETVAVADAIKRGSIDQNAES</sequence>
<dbReference type="NCBIfam" id="TIGR01496">
    <property type="entry name" value="DHPS"/>
    <property type="match status" value="1"/>
</dbReference>
<evidence type="ECO:0000256" key="4">
    <source>
        <dbReference type="ARBA" id="ARBA00009503"/>
    </source>
</evidence>
<dbReference type="InterPro" id="IPR045031">
    <property type="entry name" value="DHP_synth-like"/>
</dbReference>
<feature type="domain" description="Pterin-binding" evidence="13">
    <location>
        <begin position="19"/>
        <end position="272"/>
    </location>
</feature>
<dbReference type="UniPathway" id="UPA00077">
    <property type="reaction ID" value="UER00156"/>
</dbReference>
<comment type="similarity">
    <text evidence="4 12">Belongs to the DHPS family.</text>
</comment>
<dbReference type="GO" id="GO:0046872">
    <property type="term" value="F:metal ion binding"/>
    <property type="evidence" value="ECO:0007669"/>
    <property type="project" value="UniProtKB-KW"/>
</dbReference>